<gene>
    <name evidence="5 7" type="primary">fliE</name>
    <name evidence="7" type="ORF">Lmac_1610</name>
</gene>
<accession>A0A0W0W0K6</accession>
<dbReference type="GO" id="GO:0071973">
    <property type="term" value="P:bacterial-type flagellum-dependent cell motility"/>
    <property type="evidence" value="ECO:0007669"/>
    <property type="project" value="InterPro"/>
</dbReference>
<dbReference type="GO" id="GO:0003774">
    <property type="term" value="F:cytoskeletal motor activity"/>
    <property type="evidence" value="ECO:0007669"/>
    <property type="project" value="InterPro"/>
</dbReference>
<proteinExistence type="inferred from homology"/>
<dbReference type="STRING" id="466.Lmac_1610"/>
<dbReference type="PATRIC" id="fig|466.6.peg.1696"/>
<evidence type="ECO:0000256" key="6">
    <source>
        <dbReference type="SAM" id="Coils"/>
    </source>
</evidence>
<dbReference type="Proteomes" id="UP000054908">
    <property type="component" value="Unassembled WGS sequence"/>
</dbReference>
<dbReference type="NCBIfam" id="TIGR00205">
    <property type="entry name" value="fliE"/>
    <property type="match status" value="1"/>
</dbReference>
<dbReference type="GO" id="GO:0005198">
    <property type="term" value="F:structural molecule activity"/>
    <property type="evidence" value="ECO:0007669"/>
    <property type="project" value="UniProtKB-UniRule"/>
</dbReference>
<dbReference type="OrthoDB" id="8909229at2"/>
<evidence type="ECO:0000256" key="3">
    <source>
        <dbReference type="ARBA" id="ARBA00018024"/>
    </source>
</evidence>
<dbReference type="AlphaFoldDB" id="A0A0W0W0K6"/>
<dbReference type="HAMAP" id="MF_00724">
    <property type="entry name" value="FliE"/>
    <property type="match status" value="1"/>
</dbReference>
<keyword evidence="7" id="KW-0966">Cell projection</keyword>
<evidence type="ECO:0000256" key="4">
    <source>
        <dbReference type="ARBA" id="ARBA00023143"/>
    </source>
</evidence>
<keyword evidence="7" id="KW-0282">Flagellum</keyword>
<evidence type="ECO:0000313" key="8">
    <source>
        <dbReference type="Proteomes" id="UP000054908"/>
    </source>
</evidence>
<keyword evidence="4 5" id="KW-0975">Bacterial flagellum</keyword>
<dbReference type="PRINTS" id="PR01006">
    <property type="entry name" value="FLGHOOKFLIE"/>
</dbReference>
<dbReference type="RefSeq" id="WP_058452379.1">
    <property type="nucleotide sequence ID" value="NZ_CAAAIB010000004.1"/>
</dbReference>
<dbReference type="GO" id="GO:0009425">
    <property type="term" value="C:bacterial-type flagellum basal body"/>
    <property type="evidence" value="ECO:0007669"/>
    <property type="project" value="UniProtKB-SubCell"/>
</dbReference>
<feature type="coiled-coil region" evidence="6">
    <location>
        <begin position="68"/>
        <end position="95"/>
    </location>
</feature>
<name>A0A0W0W0K6_9GAMM</name>
<keyword evidence="8" id="KW-1185">Reference proteome</keyword>
<keyword evidence="7" id="KW-0969">Cilium</keyword>
<organism evidence="7 8">
    <name type="scientific">Legionella maceachernii</name>
    <dbReference type="NCBI Taxonomy" id="466"/>
    <lineage>
        <taxon>Bacteria</taxon>
        <taxon>Pseudomonadati</taxon>
        <taxon>Pseudomonadota</taxon>
        <taxon>Gammaproteobacteria</taxon>
        <taxon>Legionellales</taxon>
        <taxon>Legionellaceae</taxon>
        <taxon>Legionella</taxon>
    </lineage>
</organism>
<reference evidence="7 8" key="1">
    <citation type="submission" date="2015-11" db="EMBL/GenBank/DDBJ databases">
        <title>Genomic analysis of 38 Legionella species identifies large and diverse effector repertoires.</title>
        <authorList>
            <person name="Burstein D."/>
            <person name="Amaro F."/>
            <person name="Zusman T."/>
            <person name="Lifshitz Z."/>
            <person name="Cohen O."/>
            <person name="Gilbert J.A."/>
            <person name="Pupko T."/>
            <person name="Shuman H.A."/>
            <person name="Segal G."/>
        </authorList>
    </citation>
    <scope>NUCLEOTIDE SEQUENCE [LARGE SCALE GENOMIC DNA]</scope>
    <source>
        <strain evidence="7 8">PX-1-G2-E2</strain>
    </source>
</reference>
<evidence type="ECO:0000313" key="7">
    <source>
        <dbReference type="EMBL" id="KTD25839.1"/>
    </source>
</evidence>
<dbReference type="PANTHER" id="PTHR34653">
    <property type="match status" value="1"/>
</dbReference>
<evidence type="ECO:0000256" key="5">
    <source>
        <dbReference type="HAMAP-Rule" id="MF_00724"/>
    </source>
</evidence>
<dbReference type="Pfam" id="PF02049">
    <property type="entry name" value="FliE"/>
    <property type="match status" value="1"/>
</dbReference>
<evidence type="ECO:0000256" key="2">
    <source>
        <dbReference type="ARBA" id="ARBA00009272"/>
    </source>
</evidence>
<protein>
    <recommendedName>
        <fullName evidence="3 5">Flagellar hook-basal body complex protein FliE</fullName>
    </recommendedName>
</protein>
<keyword evidence="6" id="KW-0175">Coiled coil</keyword>
<comment type="caution">
    <text evidence="7">The sequence shown here is derived from an EMBL/GenBank/DDBJ whole genome shotgun (WGS) entry which is preliminary data.</text>
</comment>
<dbReference type="PANTHER" id="PTHR34653:SF1">
    <property type="entry name" value="FLAGELLAR HOOK-BASAL BODY COMPLEX PROTEIN FLIE"/>
    <property type="match status" value="1"/>
</dbReference>
<dbReference type="InterPro" id="IPR001624">
    <property type="entry name" value="FliE"/>
</dbReference>
<sequence length="97" mass="10713">MKLQALDGIGLNSGMKSVEPVHQSTPSFASWLTARLGETNDQLLAADNALQQLASGQAASLHQTMLTLEQAKLSLQFLEQVRNRLMSAYQEIMREQI</sequence>
<dbReference type="EMBL" id="LNYL01000042">
    <property type="protein sequence ID" value="KTD25839.1"/>
    <property type="molecule type" value="Genomic_DNA"/>
</dbReference>
<comment type="similarity">
    <text evidence="2 5">Belongs to the FliE family.</text>
</comment>
<comment type="subcellular location">
    <subcellularLocation>
        <location evidence="1 5">Bacterial flagellum basal body</location>
    </subcellularLocation>
</comment>
<evidence type="ECO:0000256" key="1">
    <source>
        <dbReference type="ARBA" id="ARBA00004117"/>
    </source>
</evidence>